<dbReference type="EMBL" id="JBEPNW010000002">
    <property type="protein sequence ID" value="MET3868462.1"/>
    <property type="molecule type" value="Genomic_DNA"/>
</dbReference>
<dbReference type="Pfam" id="PF03972">
    <property type="entry name" value="MmgE_PrpD_N"/>
    <property type="match status" value="1"/>
</dbReference>
<feature type="domain" description="MmgE/PrpD N-terminal" evidence="3">
    <location>
        <begin position="49"/>
        <end position="287"/>
    </location>
</feature>
<comment type="similarity">
    <text evidence="1">Belongs to the PrpD family.</text>
</comment>
<dbReference type="SUPFAM" id="SSF103378">
    <property type="entry name" value="2-methylcitrate dehydratase PrpD"/>
    <property type="match status" value="1"/>
</dbReference>
<evidence type="ECO:0000259" key="4">
    <source>
        <dbReference type="Pfam" id="PF19305"/>
    </source>
</evidence>
<name>A0ABV2NPL4_9HYPH</name>
<dbReference type="InterPro" id="IPR045336">
    <property type="entry name" value="MmgE_PrpD_N"/>
</dbReference>
<keyword evidence="6" id="KW-1185">Reference proteome</keyword>
<accession>A0ABV2NPL4</accession>
<organism evidence="5 6">
    <name type="scientific">Methylobacterium radiotolerans</name>
    <dbReference type="NCBI Taxonomy" id="31998"/>
    <lineage>
        <taxon>Bacteria</taxon>
        <taxon>Pseudomonadati</taxon>
        <taxon>Pseudomonadota</taxon>
        <taxon>Alphaproteobacteria</taxon>
        <taxon>Hyphomicrobiales</taxon>
        <taxon>Methylobacteriaceae</taxon>
        <taxon>Methylobacterium</taxon>
    </lineage>
</organism>
<proteinExistence type="inferred from homology"/>
<dbReference type="InterPro" id="IPR005656">
    <property type="entry name" value="MmgE_PrpD"/>
</dbReference>
<dbReference type="InterPro" id="IPR036148">
    <property type="entry name" value="MmgE/PrpD_sf"/>
</dbReference>
<sequence>MSMNRRSLIGAAGLALTAPALQGAQAAETAKPAAKPAAKAPPPPVTKILAQWILGSTYDTLPEPVRREGVRSFLNWVGVAIGGSHHETVDVAVSALQPFSGPPQAGLFGRTERFDIMNAAFLNGVSSHIFDFDDTHLKTIIHPAGPVASAILAYAAMKPVSGKDFLDALVVGIEAECRIGNAVYPNHYDAGWHITGTCGPFGAAAAAGKLMGLTEQQMVYALGLAASQPVGLRESFGSMNKSFNPGRAASNGLFAAILAAKGFTSSDGMIEAKRGWANTISTKQDWSEITDGLGTRYEAQLNTYKPFACGIVMHPTIDAAIQIRDADHVRPEDVQRVDLKVHPLVLELTGKTAPKTGLEGKFSIYHAAAVAFVEGAGGEKQFSDRAVNDPRVVALRQKVVPVITPGVDPAQVDMTVTLTDGRTFHRHIEHAIGSVEKPMSDAQLEAKFTDLAAGILPDAQARKVMQLCWSLPDLKDAGDVARAGVAGT</sequence>
<keyword evidence="2" id="KW-0732">Signal</keyword>
<reference evidence="5 6" key="1">
    <citation type="submission" date="2024-06" db="EMBL/GenBank/DDBJ databases">
        <title>Genomics of switchgrass bacterial isolates.</title>
        <authorList>
            <person name="Shade A."/>
        </authorList>
    </citation>
    <scope>NUCLEOTIDE SEQUENCE [LARGE SCALE GENOMIC DNA]</scope>
    <source>
        <strain evidence="5 6">PvP084</strain>
    </source>
</reference>
<dbReference type="PANTHER" id="PTHR16943:SF8">
    <property type="entry name" value="2-METHYLCITRATE DEHYDRATASE"/>
    <property type="match status" value="1"/>
</dbReference>
<dbReference type="Proteomes" id="UP001549119">
    <property type="component" value="Unassembled WGS sequence"/>
</dbReference>
<evidence type="ECO:0000259" key="3">
    <source>
        <dbReference type="Pfam" id="PF03972"/>
    </source>
</evidence>
<evidence type="ECO:0000256" key="1">
    <source>
        <dbReference type="ARBA" id="ARBA00006174"/>
    </source>
</evidence>
<dbReference type="Pfam" id="PF19305">
    <property type="entry name" value="MmgE_PrpD_C"/>
    <property type="match status" value="1"/>
</dbReference>
<dbReference type="InterPro" id="IPR006311">
    <property type="entry name" value="TAT_signal"/>
</dbReference>
<dbReference type="InterPro" id="IPR045337">
    <property type="entry name" value="MmgE_PrpD_C"/>
</dbReference>
<dbReference type="Gene3D" id="1.10.4100.10">
    <property type="entry name" value="2-methylcitrate dehydratase PrpD"/>
    <property type="match status" value="1"/>
</dbReference>
<dbReference type="RefSeq" id="WP_070999456.1">
    <property type="nucleotide sequence ID" value="NZ_JBEPNV010000001.1"/>
</dbReference>
<evidence type="ECO:0000313" key="5">
    <source>
        <dbReference type="EMBL" id="MET3868462.1"/>
    </source>
</evidence>
<dbReference type="PROSITE" id="PS51318">
    <property type="entry name" value="TAT"/>
    <property type="match status" value="1"/>
</dbReference>
<feature type="signal peptide" evidence="2">
    <location>
        <begin position="1"/>
        <end position="26"/>
    </location>
</feature>
<comment type="caution">
    <text evidence="5">The sequence shown here is derived from an EMBL/GenBank/DDBJ whole genome shotgun (WGS) entry which is preliminary data.</text>
</comment>
<gene>
    <name evidence="5" type="ORF">ABIC20_005771</name>
</gene>
<dbReference type="InterPro" id="IPR042183">
    <property type="entry name" value="MmgE/PrpD_sf_1"/>
</dbReference>
<dbReference type="PANTHER" id="PTHR16943">
    <property type="entry name" value="2-METHYLCITRATE DEHYDRATASE-RELATED"/>
    <property type="match status" value="1"/>
</dbReference>
<evidence type="ECO:0000256" key="2">
    <source>
        <dbReference type="SAM" id="SignalP"/>
    </source>
</evidence>
<feature type="domain" description="MmgE/PrpD C-terminal" evidence="4">
    <location>
        <begin position="307"/>
        <end position="470"/>
    </location>
</feature>
<feature type="chain" id="PRO_5045099899" evidence="2">
    <location>
        <begin position="27"/>
        <end position="488"/>
    </location>
</feature>
<dbReference type="Gene3D" id="3.30.1330.120">
    <property type="entry name" value="2-methylcitrate dehydratase PrpD"/>
    <property type="match status" value="1"/>
</dbReference>
<protein>
    <submittedName>
        <fullName evidence="5">2-methylcitrate dehydratase PrpD</fullName>
    </submittedName>
</protein>
<dbReference type="InterPro" id="IPR042188">
    <property type="entry name" value="MmgE/PrpD_sf_2"/>
</dbReference>
<evidence type="ECO:0000313" key="6">
    <source>
        <dbReference type="Proteomes" id="UP001549119"/>
    </source>
</evidence>